<gene>
    <name evidence="3 4" type="primary">yacG</name>
    <name evidence="4" type="ORF">IAA31_05480</name>
</gene>
<dbReference type="NCBIfam" id="NF001638">
    <property type="entry name" value="PRK00418.1"/>
    <property type="match status" value="1"/>
</dbReference>
<proteinExistence type="inferred from homology"/>
<dbReference type="Proteomes" id="UP000824150">
    <property type="component" value="Unassembled WGS sequence"/>
</dbReference>
<dbReference type="GO" id="GO:0008657">
    <property type="term" value="F:DNA topoisomerase type II (double strand cut, ATP-hydrolyzing) inhibitor activity"/>
    <property type="evidence" value="ECO:0007669"/>
    <property type="project" value="UniProtKB-UniRule"/>
</dbReference>
<comment type="function">
    <text evidence="3">Inhibits all the catalytic activities of DNA gyrase by preventing its interaction with DNA. Acts by binding directly to the C-terminal domain of GyrB, which probably disrupts DNA binding by the gyrase.</text>
</comment>
<feature type="binding site" evidence="3">
    <location>
        <position position="49"/>
    </location>
    <ligand>
        <name>Zn(2+)</name>
        <dbReference type="ChEBI" id="CHEBI:29105"/>
    </ligand>
</feature>
<comment type="caution">
    <text evidence="4">The sequence shown here is derived from an EMBL/GenBank/DDBJ whole genome shotgun (WGS) entry which is preliminary data.</text>
</comment>
<evidence type="ECO:0000256" key="1">
    <source>
        <dbReference type="ARBA" id="ARBA00022723"/>
    </source>
</evidence>
<reference evidence="4" key="2">
    <citation type="submission" date="2021-04" db="EMBL/GenBank/DDBJ databases">
        <authorList>
            <person name="Gilroy R."/>
        </authorList>
    </citation>
    <scope>NUCLEOTIDE SEQUENCE</scope>
    <source>
        <strain evidence="4">687</strain>
    </source>
</reference>
<dbReference type="SUPFAM" id="SSF57716">
    <property type="entry name" value="Glucocorticoid receptor-like (DNA-binding domain)"/>
    <property type="match status" value="1"/>
</dbReference>
<protein>
    <recommendedName>
        <fullName evidence="3">DNA gyrase inhibitor YacG</fullName>
    </recommendedName>
</protein>
<dbReference type="AlphaFoldDB" id="A0A9E2NSA2"/>
<evidence type="ECO:0000256" key="3">
    <source>
        <dbReference type="HAMAP-Rule" id="MF_00649"/>
    </source>
</evidence>
<sequence>MSLKSLLPEGTYGELTAKAKAQARGHAEDQSSKATTVIDGVLYVRCPNCGRQVRYSKDNPYRPFCSERCRLLDLGAWANEERTIPGEKALCDEDAEQLNDPLLPRR</sequence>
<dbReference type="InterPro" id="IPR013088">
    <property type="entry name" value="Znf_NHR/GATA"/>
</dbReference>
<dbReference type="PANTHER" id="PTHR36150:SF1">
    <property type="entry name" value="DNA GYRASE INHIBITOR YACG"/>
    <property type="match status" value="1"/>
</dbReference>
<dbReference type="InterPro" id="IPR005584">
    <property type="entry name" value="DNA_gyrase_inhibitor_YacG"/>
</dbReference>
<evidence type="ECO:0000313" key="4">
    <source>
        <dbReference type="EMBL" id="MBU3826922.1"/>
    </source>
</evidence>
<comment type="cofactor">
    <cofactor evidence="3">
        <name>Zn(2+)</name>
        <dbReference type="ChEBI" id="CHEBI:29105"/>
    </cofactor>
    <text evidence="3">Binds 1 zinc ion.</text>
</comment>
<feature type="binding site" evidence="3">
    <location>
        <position position="65"/>
    </location>
    <ligand>
        <name>Zn(2+)</name>
        <dbReference type="ChEBI" id="CHEBI:29105"/>
    </ligand>
</feature>
<dbReference type="Pfam" id="PF03884">
    <property type="entry name" value="YacG"/>
    <property type="match status" value="1"/>
</dbReference>
<dbReference type="PANTHER" id="PTHR36150">
    <property type="entry name" value="DNA GYRASE INHIBITOR YACG"/>
    <property type="match status" value="1"/>
</dbReference>
<dbReference type="HAMAP" id="MF_00649">
    <property type="entry name" value="DNA_gyrase_inhibitor_YacG"/>
    <property type="match status" value="1"/>
</dbReference>
<dbReference type="GO" id="GO:0006355">
    <property type="term" value="P:regulation of DNA-templated transcription"/>
    <property type="evidence" value="ECO:0007669"/>
    <property type="project" value="InterPro"/>
</dbReference>
<name>A0A9E2NSA2_9GAMM</name>
<dbReference type="GO" id="GO:0008270">
    <property type="term" value="F:zinc ion binding"/>
    <property type="evidence" value="ECO:0007669"/>
    <property type="project" value="UniProtKB-UniRule"/>
</dbReference>
<dbReference type="EMBL" id="JAHLFG010000060">
    <property type="protein sequence ID" value="MBU3826922.1"/>
    <property type="molecule type" value="Genomic_DNA"/>
</dbReference>
<reference evidence="4" key="1">
    <citation type="journal article" date="2021" name="PeerJ">
        <title>Extensive microbial diversity within the chicken gut microbiome revealed by metagenomics and culture.</title>
        <authorList>
            <person name="Gilroy R."/>
            <person name="Ravi A."/>
            <person name="Getino M."/>
            <person name="Pursley I."/>
            <person name="Horton D.L."/>
            <person name="Alikhan N.F."/>
            <person name="Baker D."/>
            <person name="Gharbi K."/>
            <person name="Hall N."/>
            <person name="Watson M."/>
            <person name="Adriaenssens E.M."/>
            <person name="Foster-Nyarko E."/>
            <person name="Jarju S."/>
            <person name="Secka A."/>
            <person name="Antonio M."/>
            <person name="Oren A."/>
            <person name="Chaudhuri R.R."/>
            <person name="La Ragione R."/>
            <person name="Hildebrand F."/>
            <person name="Pallen M.J."/>
        </authorList>
    </citation>
    <scope>NUCLEOTIDE SEQUENCE</scope>
    <source>
        <strain evidence="4">687</strain>
    </source>
</reference>
<feature type="binding site" evidence="3">
    <location>
        <position position="46"/>
    </location>
    <ligand>
        <name>Zn(2+)</name>
        <dbReference type="ChEBI" id="CHEBI:29105"/>
    </ligand>
</feature>
<feature type="binding site" evidence="3">
    <location>
        <position position="69"/>
    </location>
    <ligand>
        <name>Zn(2+)</name>
        <dbReference type="ChEBI" id="CHEBI:29105"/>
    </ligand>
</feature>
<keyword evidence="2 3" id="KW-0862">Zinc</keyword>
<accession>A0A9E2NSA2</accession>
<organism evidence="4 5">
    <name type="scientific">Candidatus Anaerobiospirillum merdipullorum</name>
    <dbReference type="NCBI Taxonomy" id="2838450"/>
    <lineage>
        <taxon>Bacteria</taxon>
        <taxon>Pseudomonadati</taxon>
        <taxon>Pseudomonadota</taxon>
        <taxon>Gammaproteobacteria</taxon>
        <taxon>Aeromonadales</taxon>
        <taxon>Succinivibrionaceae</taxon>
        <taxon>Anaerobiospirillum</taxon>
    </lineage>
</organism>
<comment type="similarity">
    <text evidence="3">Belongs to the DNA gyrase inhibitor YacG family.</text>
</comment>
<dbReference type="Gene3D" id="3.30.50.10">
    <property type="entry name" value="Erythroid Transcription Factor GATA-1, subunit A"/>
    <property type="match status" value="1"/>
</dbReference>
<comment type="subunit">
    <text evidence="3">Interacts with GyrB.</text>
</comment>
<evidence type="ECO:0000313" key="5">
    <source>
        <dbReference type="Proteomes" id="UP000824150"/>
    </source>
</evidence>
<evidence type="ECO:0000256" key="2">
    <source>
        <dbReference type="ARBA" id="ARBA00022833"/>
    </source>
</evidence>
<keyword evidence="1 3" id="KW-0479">Metal-binding</keyword>